<protein>
    <submittedName>
        <fullName evidence="1">Uncharacterized protein</fullName>
    </submittedName>
</protein>
<evidence type="ECO:0000313" key="1">
    <source>
        <dbReference type="EMBL" id="MFC5001207.1"/>
    </source>
</evidence>
<evidence type="ECO:0000313" key="2">
    <source>
        <dbReference type="Proteomes" id="UP001595912"/>
    </source>
</evidence>
<dbReference type="RefSeq" id="WP_380117981.1">
    <property type="nucleotide sequence ID" value="NZ_JBHSIU010000030.1"/>
</dbReference>
<sequence length="319" mass="35504">MTVWFVYRSPYDGPLSKRVRRLADASVLDWFRRGWPHPGPRAWVRGELGGDVYGLDSIFVAAREHGLPPPRSTGELRELLHAHLYVEGGEDYIRLDEHSLRVRTDDDEVDLAYYFLDDAALAAEPDRLAYLVHEAWPLPSAAADAADAPVTYAVFLDSHDDQRIAGTPPVELPGVRLPDLAAHLRFADPRRHPSWPTALLVLRALIGPDEPGIDAALARCNRWPGFDHWDPPELPAEHGAAHRHALRVLDEGGTVGHRRPAASLLRVTDHLAQFAMHRGDDLGHVQWFLFDTAWAAAQPALARSLLHYAGHWDPLDGSG</sequence>
<comment type="caution">
    <text evidence="1">The sequence shown here is derived from an EMBL/GenBank/DDBJ whole genome shotgun (WGS) entry which is preliminary data.</text>
</comment>
<organism evidence="1 2">
    <name type="scientific">Dactylosporangium cerinum</name>
    <dbReference type="NCBI Taxonomy" id="1434730"/>
    <lineage>
        <taxon>Bacteria</taxon>
        <taxon>Bacillati</taxon>
        <taxon>Actinomycetota</taxon>
        <taxon>Actinomycetes</taxon>
        <taxon>Micromonosporales</taxon>
        <taxon>Micromonosporaceae</taxon>
        <taxon>Dactylosporangium</taxon>
    </lineage>
</organism>
<dbReference type="EMBL" id="JBHSIU010000030">
    <property type="protein sequence ID" value="MFC5001207.1"/>
    <property type="molecule type" value="Genomic_DNA"/>
</dbReference>
<reference evidence="2" key="1">
    <citation type="journal article" date="2019" name="Int. J. Syst. Evol. Microbiol.">
        <title>The Global Catalogue of Microorganisms (GCM) 10K type strain sequencing project: providing services to taxonomists for standard genome sequencing and annotation.</title>
        <authorList>
            <consortium name="The Broad Institute Genomics Platform"/>
            <consortium name="The Broad Institute Genome Sequencing Center for Infectious Disease"/>
            <person name="Wu L."/>
            <person name="Ma J."/>
        </authorList>
    </citation>
    <scope>NUCLEOTIDE SEQUENCE [LARGE SCALE GENOMIC DNA]</scope>
    <source>
        <strain evidence="2">CGMCC 4.7152</strain>
    </source>
</reference>
<dbReference type="Proteomes" id="UP001595912">
    <property type="component" value="Unassembled WGS sequence"/>
</dbReference>
<name>A0ABV9VYN0_9ACTN</name>
<gene>
    <name evidence="1" type="ORF">ACFPIJ_25625</name>
</gene>
<accession>A0ABV9VYN0</accession>
<keyword evidence="2" id="KW-1185">Reference proteome</keyword>
<proteinExistence type="predicted"/>